<dbReference type="GO" id="GO:0006310">
    <property type="term" value="P:DNA recombination"/>
    <property type="evidence" value="ECO:0007669"/>
    <property type="project" value="UniProtKB-KW"/>
</dbReference>
<reference evidence="7 8" key="1">
    <citation type="journal article" date="2014" name="Genome Announc.">
        <title>Draft Genome Sequences of Marine Flavobacterium Nonlabens Strains NR17, NR24, NR27, NR32, NR33, and Ara13.</title>
        <authorList>
            <person name="Nakanishi M."/>
            <person name="Meirelles P."/>
            <person name="Suzuki R."/>
            <person name="Takatani N."/>
            <person name="Mino S."/>
            <person name="Suda W."/>
            <person name="Oshima K."/>
            <person name="Hattori M."/>
            <person name="Ohkuma M."/>
            <person name="Hosokawa M."/>
            <person name="Miyashita K."/>
            <person name="Thompson F.L."/>
            <person name="Niwa A."/>
            <person name="Sawabe T."/>
            <person name="Sawabe T."/>
        </authorList>
    </citation>
    <scope>NUCLEOTIDE SEQUENCE [LARGE SCALE GENOMIC DNA]</scope>
    <source>
        <strain evidence="8">JCM19296</strain>
    </source>
</reference>
<sequence length="486" mass="55467">MSSELSVLLFVLLGVILGAVVTWLFMKTRFSGSLNLLESEKSQLSSQLQHQKEALIERDQLRLESSNLKAQIASKLETQQDLNQRLDKLEKQYIEVNREKNNLEILLAEQRTSFEKANEKHAEAQQEIEKLNEKFTKEFENLANKILDEKSSKFTDQNKKNIEQILNPLQEKILMFEKRVEDTHKDTIERQSILKQQIIGLKELNEQMSKETTNLTKALKGDAKMRGNWGGELVLERVLEKSGLEKGSEYEVQQSFKTEEGKTVFPDVVINLPGGKKMIIDSKVSLNAYERFVNEENEEIQDRHLKEHVNALKKHVNDLSGKNYHELYQIESPDFVLLFVPIEPAFAMALNADSNLYSEAFDKNIVIVTPTTLLATLRTIDTMWQNEKQQKNALDIANAAGGLYDKFVLLTEDLIKVGSQLDTVKKSYSSSMNKLTEGSGNLIGRVERLKKLGAKANKNLNEKLLNRAIDNDPDFLEGSDEEPRLN</sequence>
<keyword evidence="4" id="KW-0233">DNA recombination</keyword>
<keyword evidence="6" id="KW-1133">Transmembrane helix</keyword>
<organism evidence="7 8">
    <name type="scientific">Nonlabens ulvanivorans</name>
    <name type="common">Persicivirga ulvanivorans</name>
    <dbReference type="NCBI Taxonomy" id="906888"/>
    <lineage>
        <taxon>Bacteria</taxon>
        <taxon>Pseudomonadati</taxon>
        <taxon>Bacteroidota</taxon>
        <taxon>Flavobacteriia</taxon>
        <taxon>Flavobacteriales</taxon>
        <taxon>Flavobacteriaceae</taxon>
        <taxon>Nonlabens</taxon>
    </lineage>
</organism>
<accession>A0A081DGB0</accession>
<keyword evidence="6" id="KW-0812">Transmembrane</keyword>
<feature type="transmembrane region" description="Helical" evidence="6">
    <location>
        <begin position="6"/>
        <end position="26"/>
    </location>
</feature>
<gene>
    <name evidence="7" type="ORF">JCM19296_3565</name>
</gene>
<evidence type="ECO:0000256" key="1">
    <source>
        <dbReference type="ARBA" id="ARBA00003416"/>
    </source>
</evidence>
<comment type="caution">
    <text evidence="7">The sequence shown here is derived from an EMBL/GenBank/DDBJ whole genome shotgun (WGS) entry which is preliminary data.</text>
</comment>
<keyword evidence="3 5" id="KW-0175">Coiled coil</keyword>
<evidence type="ECO:0000256" key="5">
    <source>
        <dbReference type="SAM" id="Coils"/>
    </source>
</evidence>
<comment type="similarity">
    <text evidence="2">Belongs to the RmuC family.</text>
</comment>
<feature type="coiled-coil region" evidence="5">
    <location>
        <begin position="34"/>
        <end position="145"/>
    </location>
</feature>
<proteinExistence type="inferred from homology"/>
<dbReference type="EMBL" id="BBLG01000015">
    <property type="protein sequence ID" value="GAK77956.1"/>
    <property type="molecule type" value="Genomic_DNA"/>
</dbReference>
<evidence type="ECO:0000256" key="3">
    <source>
        <dbReference type="ARBA" id="ARBA00023054"/>
    </source>
</evidence>
<dbReference type="InterPro" id="IPR003798">
    <property type="entry name" value="DNA_recombination_RmuC"/>
</dbReference>
<dbReference type="Proteomes" id="UP000028980">
    <property type="component" value="Unassembled WGS sequence"/>
</dbReference>
<protein>
    <submittedName>
        <fullName evidence="7">DNA recombination protein RmuC</fullName>
    </submittedName>
</protein>
<evidence type="ECO:0000256" key="6">
    <source>
        <dbReference type="SAM" id="Phobius"/>
    </source>
</evidence>
<dbReference type="PANTHER" id="PTHR30563">
    <property type="entry name" value="DNA RECOMBINATION PROTEIN RMUC"/>
    <property type="match status" value="1"/>
</dbReference>
<comment type="function">
    <text evidence="1">Involved in DNA recombination.</text>
</comment>
<evidence type="ECO:0000256" key="2">
    <source>
        <dbReference type="ARBA" id="ARBA00009840"/>
    </source>
</evidence>
<evidence type="ECO:0000256" key="4">
    <source>
        <dbReference type="ARBA" id="ARBA00023172"/>
    </source>
</evidence>
<evidence type="ECO:0000313" key="7">
    <source>
        <dbReference type="EMBL" id="GAK77956.1"/>
    </source>
</evidence>
<evidence type="ECO:0000313" key="8">
    <source>
        <dbReference type="Proteomes" id="UP000028980"/>
    </source>
</evidence>
<dbReference type="AlphaFoldDB" id="A0A081DGB0"/>
<dbReference type="Pfam" id="PF02646">
    <property type="entry name" value="RmuC"/>
    <property type="match status" value="1"/>
</dbReference>
<name>A0A081DGB0_NONUL</name>
<dbReference type="PANTHER" id="PTHR30563:SF0">
    <property type="entry name" value="DNA RECOMBINATION PROTEIN RMUC"/>
    <property type="match status" value="1"/>
</dbReference>
<keyword evidence="6" id="KW-0472">Membrane</keyword>